<evidence type="ECO:0000256" key="2">
    <source>
        <dbReference type="ARBA" id="ARBA00022552"/>
    </source>
</evidence>
<dbReference type="PANTHER" id="PTHR47683:SF3">
    <property type="entry name" value="RIBOSOMAL LARGE SUBUNIT PSEUDOURIDINE SYNTHASE B"/>
    <property type="match status" value="1"/>
</dbReference>
<dbReference type="InterPro" id="IPR006145">
    <property type="entry name" value="PsdUridine_synth_RsuA/RluA"/>
</dbReference>
<dbReference type="HOGENOM" id="CLU_024979_1_1_6"/>
<name>Q4AAX8_COXBU</name>
<dbReference type="SMART" id="SM00363">
    <property type="entry name" value="S4"/>
    <property type="match status" value="1"/>
</dbReference>
<dbReference type="eggNOG" id="COG1187">
    <property type="taxonomic scope" value="Bacteria"/>
</dbReference>
<dbReference type="FunFam" id="3.30.70.580:FF:000009">
    <property type="entry name" value="Pseudouridine synthase"/>
    <property type="match status" value="1"/>
</dbReference>
<dbReference type="InterPro" id="IPR050343">
    <property type="entry name" value="RsuA_PseudoU_synthase"/>
</dbReference>
<dbReference type="NCBIfam" id="NF007976">
    <property type="entry name" value="PRK10700.1"/>
    <property type="match status" value="1"/>
</dbReference>
<dbReference type="FunFam" id="3.30.70.1560:FF:000001">
    <property type="entry name" value="Pseudouridine synthase"/>
    <property type="match status" value="1"/>
</dbReference>
<dbReference type="InterPro" id="IPR000748">
    <property type="entry name" value="PsdUridine_synth_RsuA/RluB/E/F"/>
</dbReference>
<dbReference type="GO" id="GO:0003723">
    <property type="term" value="F:RNA binding"/>
    <property type="evidence" value="ECO:0007669"/>
    <property type="project" value="UniProtKB-KW"/>
</dbReference>
<dbReference type="GeneID" id="1208960"/>
<evidence type="ECO:0000256" key="4">
    <source>
        <dbReference type="ARBA" id="ARBA00023235"/>
    </source>
</evidence>
<evidence type="ECO:0000313" key="10">
    <source>
        <dbReference type="EMBL" id="AAZ22630.1"/>
    </source>
</evidence>
<keyword evidence="4 8" id="KW-0413">Isomerase</keyword>
<reference evidence="10 11" key="1">
    <citation type="journal article" date="2003" name="Proc. Natl. Acad. Sci. U.S.A.">
        <title>Complete genome sequence of the Q-fever pathogen, Coxiella burnetii.</title>
        <authorList>
            <person name="Seshadri R."/>
            <person name="Paulsen I.T."/>
            <person name="Eisen J.A."/>
            <person name="Read T.D."/>
            <person name="Nelson K.E."/>
            <person name="Nelson W.C."/>
            <person name="Ward N.L."/>
            <person name="Tettelin H."/>
            <person name="Davidsen T.M."/>
            <person name="Beanan M.J."/>
            <person name="Deboy R.T."/>
            <person name="Daugherty S.C."/>
            <person name="Brinkac L.M."/>
            <person name="Madupu R."/>
            <person name="Dodson R.J."/>
            <person name="Khouri H.M."/>
            <person name="Lee K.H."/>
            <person name="Carty H.A."/>
            <person name="Scanlan D."/>
            <person name="Heinzen R.A."/>
            <person name="Thompson H.A."/>
            <person name="Samuel J.E."/>
            <person name="Fraser C.M."/>
            <person name="Heidelberg J.F."/>
        </authorList>
    </citation>
    <scope>NUCLEOTIDE SEQUENCE [LARGE SCALE GENOMIC DNA]</scope>
    <source>
        <strain evidence="11">RSA 493 / Nine Mile phase I</strain>
    </source>
</reference>
<evidence type="ECO:0000313" key="11">
    <source>
        <dbReference type="Proteomes" id="UP000002671"/>
    </source>
</evidence>
<dbReference type="CDD" id="cd00165">
    <property type="entry name" value="S4"/>
    <property type="match status" value="1"/>
</dbReference>
<dbReference type="FunFam" id="3.10.290.10:FF:000003">
    <property type="entry name" value="Pseudouridine synthase"/>
    <property type="match status" value="1"/>
</dbReference>
<comment type="similarity">
    <text evidence="1 8">Belongs to the pseudouridine synthase RsuA family.</text>
</comment>
<dbReference type="SUPFAM" id="SSF55174">
    <property type="entry name" value="Alpha-L RNA-binding motif"/>
    <property type="match status" value="1"/>
</dbReference>
<dbReference type="EnsemblBacteria" id="AAZ22630">
    <property type="protein sequence ID" value="AAZ22630"/>
    <property type="gene ID" value="CBU_1059"/>
</dbReference>
<evidence type="ECO:0000256" key="6">
    <source>
        <dbReference type="ARBA" id="ARBA00037383"/>
    </source>
</evidence>
<dbReference type="InterPro" id="IPR036986">
    <property type="entry name" value="S4_RNA-bd_sf"/>
</dbReference>
<protein>
    <recommendedName>
        <fullName evidence="8">Pseudouridine synthase</fullName>
        <ecNumber evidence="8">5.4.99.-</ecNumber>
    </recommendedName>
</protein>
<evidence type="ECO:0000256" key="8">
    <source>
        <dbReference type="RuleBase" id="RU003887"/>
    </source>
</evidence>
<accession>Q4AAX8</accession>
<evidence type="ECO:0000256" key="1">
    <source>
        <dbReference type="ARBA" id="ARBA00008348"/>
    </source>
</evidence>
<dbReference type="Pfam" id="PF01479">
    <property type="entry name" value="S4"/>
    <property type="match status" value="1"/>
</dbReference>
<dbReference type="AlphaFoldDB" id="Q4AAX8"/>
<dbReference type="KEGG" id="cbu:CBU_1059"/>
<keyword evidence="10" id="KW-0456">Lyase</keyword>
<gene>
    <name evidence="10" type="ordered locus">CBU_1059</name>
</gene>
<dbReference type="EMBL" id="AE016828">
    <property type="protein sequence ID" value="AAZ22630.1"/>
    <property type="molecule type" value="Genomic_DNA"/>
</dbReference>
<dbReference type="Gene3D" id="3.30.70.580">
    <property type="entry name" value="Pseudouridine synthase I, catalytic domain, N-terminal subdomain"/>
    <property type="match status" value="1"/>
</dbReference>
<dbReference type="EC" id="5.4.99.-" evidence="8"/>
<feature type="domain" description="RNA-binding S4" evidence="9">
    <location>
        <begin position="3"/>
        <end position="62"/>
    </location>
</feature>
<dbReference type="Gene3D" id="3.30.70.1560">
    <property type="entry name" value="Alpha-L RNA-binding motif"/>
    <property type="match status" value="1"/>
</dbReference>
<dbReference type="GO" id="GO:0016829">
    <property type="term" value="F:lyase activity"/>
    <property type="evidence" value="ECO:0007669"/>
    <property type="project" value="UniProtKB-KW"/>
</dbReference>
<comment type="function">
    <text evidence="6">Responsible for synthesis of pseudouridine from uracil-2605 in 23S ribosomal RNA.</text>
</comment>
<dbReference type="PATRIC" id="fig|227377.7.peg.1050"/>
<dbReference type="InterPro" id="IPR018496">
    <property type="entry name" value="PsdUridine_synth_RsuA/RluB_CS"/>
</dbReference>
<dbReference type="NCBIfam" id="TIGR00093">
    <property type="entry name" value="pseudouridine synthase"/>
    <property type="match status" value="1"/>
</dbReference>
<dbReference type="InterPro" id="IPR020094">
    <property type="entry name" value="TruA/RsuA/RluB/E/F_N"/>
</dbReference>
<dbReference type="RefSeq" id="YP_338282.1">
    <property type="nucleotide sequence ID" value="NC_002971.4"/>
</dbReference>
<evidence type="ECO:0000256" key="3">
    <source>
        <dbReference type="ARBA" id="ARBA00022884"/>
    </source>
</evidence>
<dbReference type="InterPro" id="IPR002942">
    <property type="entry name" value="S4_RNA-bd"/>
</dbReference>
<dbReference type="Proteomes" id="UP000002671">
    <property type="component" value="Chromosome"/>
</dbReference>
<reference evidence="10 11" key="2">
    <citation type="journal article" date="2009" name="Infect. Immun.">
        <title>Comparative genomics reveal extensive transposon-mediated genomic plasticity and diversity among potential effector proteins within the genus Coxiella.</title>
        <authorList>
            <person name="Beare P.A."/>
            <person name="Unsworth N."/>
            <person name="Andoh M."/>
            <person name="Voth D.E."/>
            <person name="Omsland A."/>
            <person name="Gilk S.D."/>
            <person name="Williams K.P."/>
            <person name="Sobral B.W."/>
            <person name="Kupko J.J.III."/>
            <person name="Porcella S.F."/>
            <person name="Samuel J.E."/>
            <person name="Heinzen R.A."/>
        </authorList>
    </citation>
    <scope>NUCLEOTIDE SEQUENCE [LARGE SCALE GENOMIC DNA]</scope>
    <source>
        <strain evidence="11">RSA 493 / Nine Mile phase I</strain>
    </source>
</reference>
<keyword evidence="11" id="KW-1185">Reference proteome</keyword>
<keyword evidence="3 7" id="KW-0694">RNA-binding</keyword>
<proteinExistence type="inferred from homology"/>
<dbReference type="STRING" id="227377.CBU_1059"/>
<evidence type="ECO:0000256" key="7">
    <source>
        <dbReference type="PROSITE-ProRule" id="PRU00182"/>
    </source>
</evidence>
<dbReference type="PANTHER" id="PTHR47683">
    <property type="entry name" value="PSEUDOURIDINE SYNTHASE FAMILY PROTEIN-RELATED"/>
    <property type="match status" value="1"/>
</dbReference>
<dbReference type="RefSeq" id="WP_010957977.1">
    <property type="nucleotide sequence ID" value="NC_002971.4"/>
</dbReference>
<sequence length="244" mass="27875">MKERIQKVLARSGYGSRREIEKMIAEGRIKVNQRLAQLGDRITEQDLVYIDGQLSSLSAPEQVRVLLYHKPEGEICTRKDPEWRTTVFETLPRLKDGRWVIIGRLDINTSGLLLFTNEGELANRLMHPSAQVEREYAVRVLGAVDADMTQKLAHGVGLEDGKARFEDIVDVGGDGKNRWFHVVVVEGRHRLVRRLWESQGVKVSRLIRVRFGPIVLPKSLRRGAWKELESPEIKSLQNISIVPR</sequence>
<evidence type="ECO:0000259" key="9">
    <source>
        <dbReference type="SMART" id="SM00363"/>
    </source>
</evidence>
<comment type="catalytic activity">
    <reaction evidence="5">
        <text>uridine(2605) in 23S rRNA = pseudouridine(2605) in 23S rRNA</text>
        <dbReference type="Rhea" id="RHEA:42520"/>
        <dbReference type="Rhea" id="RHEA-COMP:10095"/>
        <dbReference type="Rhea" id="RHEA-COMP:10096"/>
        <dbReference type="ChEBI" id="CHEBI:65314"/>
        <dbReference type="ChEBI" id="CHEBI:65315"/>
        <dbReference type="EC" id="5.4.99.22"/>
    </reaction>
</comment>
<dbReference type="PROSITE" id="PS01149">
    <property type="entry name" value="PSI_RSU"/>
    <property type="match status" value="1"/>
</dbReference>
<dbReference type="DNASU" id="1208960"/>
<dbReference type="InterPro" id="IPR042092">
    <property type="entry name" value="PsdUridine_s_RsuA/RluB/E/F_cat"/>
</dbReference>
<dbReference type="SUPFAM" id="SSF55120">
    <property type="entry name" value="Pseudouridine synthase"/>
    <property type="match status" value="1"/>
</dbReference>
<organism evidence="10 11">
    <name type="scientific">Coxiella burnetii (strain RSA 493 / Nine Mile phase I)</name>
    <dbReference type="NCBI Taxonomy" id="227377"/>
    <lineage>
        <taxon>Bacteria</taxon>
        <taxon>Pseudomonadati</taxon>
        <taxon>Pseudomonadota</taxon>
        <taxon>Gammaproteobacteria</taxon>
        <taxon>Legionellales</taxon>
        <taxon>Coxiellaceae</taxon>
        <taxon>Coxiella</taxon>
    </lineage>
</organism>
<dbReference type="Gene3D" id="3.10.290.10">
    <property type="entry name" value="RNA-binding S4 domain"/>
    <property type="match status" value="1"/>
</dbReference>
<dbReference type="InterPro" id="IPR020103">
    <property type="entry name" value="PsdUridine_synth_cat_dom_sf"/>
</dbReference>
<keyword evidence="2" id="KW-0698">rRNA processing</keyword>
<dbReference type="PROSITE" id="PS50889">
    <property type="entry name" value="S4"/>
    <property type="match status" value="1"/>
</dbReference>
<dbReference type="OrthoDB" id="9807213at2"/>
<dbReference type="CDD" id="cd02556">
    <property type="entry name" value="PseudoU_synth_RluB"/>
    <property type="match status" value="1"/>
</dbReference>
<dbReference type="GO" id="GO:0160139">
    <property type="term" value="F:23S rRNA pseudouridine(2605) synthase activity"/>
    <property type="evidence" value="ECO:0007669"/>
    <property type="project" value="UniProtKB-EC"/>
</dbReference>
<dbReference type="Pfam" id="PF00849">
    <property type="entry name" value="PseudoU_synth_2"/>
    <property type="match status" value="1"/>
</dbReference>
<dbReference type="GO" id="GO:0005829">
    <property type="term" value="C:cytosol"/>
    <property type="evidence" value="ECO:0007669"/>
    <property type="project" value="UniProtKB-ARBA"/>
</dbReference>
<dbReference type="GO" id="GO:0000455">
    <property type="term" value="P:enzyme-directed rRNA pseudouridine synthesis"/>
    <property type="evidence" value="ECO:0007669"/>
    <property type="project" value="UniProtKB-ARBA"/>
</dbReference>
<evidence type="ECO:0000256" key="5">
    <source>
        <dbReference type="ARBA" id="ARBA00036944"/>
    </source>
</evidence>